<evidence type="ECO:0000256" key="7">
    <source>
        <dbReference type="ARBA" id="ARBA00023242"/>
    </source>
</evidence>
<dbReference type="STRING" id="1442368.A0A0D2HKJ0"/>
<dbReference type="PANTHER" id="PTHR13007:SF19">
    <property type="entry name" value="PRE-MRNA-SPLICING FACTOR 18"/>
    <property type="match status" value="1"/>
</dbReference>
<keyword evidence="7" id="KW-0539">Nucleus</keyword>
<dbReference type="InterPro" id="IPR039979">
    <property type="entry name" value="PRPF18"/>
</dbReference>
<evidence type="ECO:0000313" key="12">
    <source>
        <dbReference type="Proteomes" id="UP000053029"/>
    </source>
</evidence>
<accession>A0A0D2HKJ0</accession>
<evidence type="ECO:0000256" key="6">
    <source>
        <dbReference type="ARBA" id="ARBA00023187"/>
    </source>
</evidence>
<dbReference type="HOGENOM" id="CLU_039675_1_0_1"/>
<proteinExistence type="inferred from homology"/>
<name>A0A0D2HKJ0_9EURO</name>
<evidence type="ECO:0000256" key="8">
    <source>
        <dbReference type="SAM" id="MobiDB-lite"/>
    </source>
</evidence>
<evidence type="ECO:0000259" key="10">
    <source>
        <dbReference type="Pfam" id="PF08799"/>
    </source>
</evidence>
<protein>
    <recommendedName>
        <fullName evidence="3">Pre-mRNA-splicing factor 18</fullName>
    </recommendedName>
</protein>
<dbReference type="PANTHER" id="PTHR13007">
    <property type="entry name" value="PRE-MRNA SPLICING FACTOR-RELATED"/>
    <property type="match status" value="1"/>
</dbReference>
<dbReference type="InterPro" id="IPR004098">
    <property type="entry name" value="Prp18"/>
</dbReference>
<dbReference type="InterPro" id="IPR036285">
    <property type="entry name" value="PRP4-like_sf"/>
</dbReference>
<sequence>MDFKSLMSAQIAKSKPPLSKSPASPSPAPDPPTSTPASKYIRRADLEASRQAEYLAEQARLSAEREERLSKKRKLEEEEAERNARREEKLRKLAEESRRRREEEEKEEERRRRKRLGLAEVSDQLALEDGGAEDNAAAGTGGTHAEDIPDDELRQKLRELNEPAALFDEDHSARLKRFYALTRTALATASSPKLSNGPIPTTLEPVEEKDMLLPTTSLPLQPGTPEYTFLHRQLASYFTLLLTEWARALSERDESVKQSSSGKAAYNNYVVVLRDLTPLFRHFEKQTLDRDLLEPICKIVRSAQKRRYVEANDEYLTLSIGKAAWPIGVTMVGIHERSAREKLHESSSGKQAHIMSDEVTRKFLQSIKRCISFAQTRWPPDDLGQLMG</sequence>
<keyword evidence="12" id="KW-1185">Reference proteome</keyword>
<evidence type="ECO:0000256" key="4">
    <source>
        <dbReference type="ARBA" id="ARBA00022664"/>
    </source>
</evidence>
<keyword evidence="5" id="KW-0747">Spliceosome</keyword>
<feature type="domain" description="Prp18" evidence="9">
    <location>
        <begin position="236"/>
        <end position="379"/>
    </location>
</feature>
<feature type="domain" description="Pre-mRNA processing factor 4 (PRP4)-like" evidence="10">
    <location>
        <begin position="154"/>
        <end position="179"/>
    </location>
</feature>
<evidence type="ECO:0000256" key="5">
    <source>
        <dbReference type="ARBA" id="ARBA00022728"/>
    </source>
</evidence>
<keyword evidence="6" id="KW-0508">mRNA splicing</keyword>
<comment type="subcellular location">
    <subcellularLocation>
        <location evidence="1">Nucleus</location>
    </subcellularLocation>
</comment>
<dbReference type="Gene3D" id="4.10.280.110">
    <property type="entry name" value="Pre-mRNA processing factor 4 domain"/>
    <property type="match status" value="1"/>
</dbReference>
<feature type="compositionally biased region" description="Pro residues" evidence="8">
    <location>
        <begin position="24"/>
        <end position="34"/>
    </location>
</feature>
<dbReference type="AlphaFoldDB" id="A0A0D2HKJ0"/>
<dbReference type="FunFam" id="1.20.940.10:FF:000008">
    <property type="entry name" value="Related to potassium channel regulatory factor"/>
    <property type="match status" value="1"/>
</dbReference>
<dbReference type="GO" id="GO:0000350">
    <property type="term" value="P:generation of catalytic spliceosome for second transesterification step"/>
    <property type="evidence" value="ECO:0007669"/>
    <property type="project" value="TreeGrafter"/>
</dbReference>
<dbReference type="SUPFAM" id="SSF47938">
    <property type="entry name" value="Functional domain of the splicing factor Prp18"/>
    <property type="match status" value="1"/>
</dbReference>
<feature type="compositionally biased region" description="Basic and acidic residues" evidence="8">
    <location>
        <begin position="81"/>
        <end position="103"/>
    </location>
</feature>
<dbReference type="GO" id="GO:0005682">
    <property type="term" value="C:U5 snRNP"/>
    <property type="evidence" value="ECO:0007669"/>
    <property type="project" value="TreeGrafter"/>
</dbReference>
<reference evidence="11 12" key="1">
    <citation type="submission" date="2015-01" db="EMBL/GenBank/DDBJ databases">
        <title>The Genome Sequence of Fonsecaea pedrosoi CBS 271.37.</title>
        <authorList>
            <consortium name="The Broad Institute Genomics Platform"/>
            <person name="Cuomo C."/>
            <person name="de Hoog S."/>
            <person name="Gorbushina A."/>
            <person name="Stielow B."/>
            <person name="Teixiera M."/>
            <person name="Abouelleil A."/>
            <person name="Chapman S.B."/>
            <person name="Priest M."/>
            <person name="Young S.K."/>
            <person name="Wortman J."/>
            <person name="Nusbaum C."/>
            <person name="Birren B."/>
        </authorList>
    </citation>
    <scope>NUCLEOTIDE SEQUENCE [LARGE SCALE GENOMIC DNA]</scope>
    <source>
        <strain evidence="11 12">CBS 271.37</strain>
    </source>
</reference>
<dbReference type="SUPFAM" id="SSF158230">
    <property type="entry name" value="PRP4-like"/>
    <property type="match status" value="1"/>
</dbReference>
<comment type="similarity">
    <text evidence="2">Belongs to the PRP18 family.</text>
</comment>
<evidence type="ECO:0000259" key="9">
    <source>
        <dbReference type="Pfam" id="PF02840"/>
    </source>
</evidence>
<keyword evidence="4" id="KW-0507">mRNA processing</keyword>
<evidence type="ECO:0000256" key="2">
    <source>
        <dbReference type="ARBA" id="ARBA00008137"/>
    </source>
</evidence>
<dbReference type="Gene3D" id="1.20.940.10">
    <property type="entry name" value="Functional domain of the splicing factor Prp18"/>
    <property type="match status" value="1"/>
</dbReference>
<dbReference type="InterPro" id="IPR014906">
    <property type="entry name" value="PRP4-like"/>
</dbReference>
<dbReference type="GO" id="GO:0046540">
    <property type="term" value="C:U4/U6 x U5 tri-snRNP complex"/>
    <property type="evidence" value="ECO:0007669"/>
    <property type="project" value="TreeGrafter"/>
</dbReference>
<feature type="compositionally biased region" description="Low complexity" evidence="8">
    <location>
        <begin position="12"/>
        <end position="23"/>
    </location>
</feature>
<dbReference type="Pfam" id="PF02840">
    <property type="entry name" value="Prp18"/>
    <property type="match status" value="1"/>
</dbReference>
<dbReference type="EMBL" id="KN846969">
    <property type="protein sequence ID" value="KIW84989.1"/>
    <property type="molecule type" value="Genomic_DNA"/>
</dbReference>
<dbReference type="Proteomes" id="UP000053029">
    <property type="component" value="Unassembled WGS sequence"/>
</dbReference>
<dbReference type="GO" id="GO:0071021">
    <property type="term" value="C:U2-type post-spliceosomal complex"/>
    <property type="evidence" value="ECO:0007669"/>
    <property type="project" value="TreeGrafter"/>
</dbReference>
<dbReference type="GeneID" id="25299867"/>
<evidence type="ECO:0000313" key="11">
    <source>
        <dbReference type="EMBL" id="KIW84989.1"/>
    </source>
</evidence>
<evidence type="ECO:0000256" key="3">
    <source>
        <dbReference type="ARBA" id="ARBA00018242"/>
    </source>
</evidence>
<organism evidence="11 12">
    <name type="scientific">Fonsecaea pedrosoi CBS 271.37</name>
    <dbReference type="NCBI Taxonomy" id="1442368"/>
    <lineage>
        <taxon>Eukaryota</taxon>
        <taxon>Fungi</taxon>
        <taxon>Dikarya</taxon>
        <taxon>Ascomycota</taxon>
        <taxon>Pezizomycotina</taxon>
        <taxon>Eurotiomycetes</taxon>
        <taxon>Chaetothyriomycetidae</taxon>
        <taxon>Chaetothyriales</taxon>
        <taxon>Herpotrichiellaceae</taxon>
        <taxon>Fonsecaea</taxon>
    </lineage>
</organism>
<gene>
    <name evidence="11" type="ORF">Z517_00377</name>
</gene>
<feature type="region of interest" description="Disordered" evidence="8">
    <location>
        <begin position="1"/>
        <end position="149"/>
    </location>
</feature>
<dbReference type="Pfam" id="PF08799">
    <property type="entry name" value="PRP4"/>
    <property type="match status" value="1"/>
</dbReference>
<dbReference type="OrthoDB" id="10261918at2759"/>
<feature type="compositionally biased region" description="Low complexity" evidence="8">
    <location>
        <begin position="127"/>
        <end position="138"/>
    </location>
</feature>
<evidence type="ECO:0000256" key="1">
    <source>
        <dbReference type="ARBA" id="ARBA00004123"/>
    </source>
</evidence>
<dbReference type="RefSeq" id="XP_013288797.1">
    <property type="nucleotide sequence ID" value="XM_013433343.1"/>
</dbReference>
<dbReference type="VEuPathDB" id="FungiDB:Z517_00377"/>